<comment type="similarity">
    <text evidence="2">Belongs to the SLC35F solute transporter family.</text>
</comment>
<accession>A0A2T7P6K0</accession>
<feature type="transmembrane region" description="Helical" evidence="8">
    <location>
        <begin position="276"/>
        <end position="296"/>
    </location>
</feature>
<dbReference type="GO" id="GO:0022857">
    <property type="term" value="F:transmembrane transporter activity"/>
    <property type="evidence" value="ECO:0007669"/>
    <property type="project" value="InterPro"/>
</dbReference>
<gene>
    <name evidence="9" type="ORF">C0Q70_11652</name>
</gene>
<feature type="transmembrane region" description="Helical" evidence="8">
    <location>
        <begin position="152"/>
        <end position="171"/>
    </location>
</feature>
<feature type="transmembrane region" description="Helical" evidence="8">
    <location>
        <begin position="245"/>
        <end position="264"/>
    </location>
</feature>
<dbReference type="Proteomes" id="UP000245119">
    <property type="component" value="Linkage Group LG6"/>
</dbReference>
<keyword evidence="3" id="KW-0813">Transport</keyword>
<sequence length="381" mass="42737">MSSYEHIGPDWDEEDEQSHGQHELKQRWGLICIKEFTGCILRCIRVLCSRKFLKALLYGQLVSLLLSGTAVFSGLLQQQGVNTPAGQNFLNYCLLCLVYTVMLACRPGDERRRTLGTMLRYDGWKYALLALVDFEANYLVVKAYQFTTITSVQLLNCLTILVVVVLSRIFLKTRYTAVHMAGIVISVVGLGGLVLADLLSGRNTDDPGGSKKWLGDVLVVCGAILYGMSNVGQEFVVKKFPRSDFLGMISLFGSFISGLQFILLEKDEFATVTLSYKIWLPWLSFVLCVFLLYNCMSLTIQKTSATTLNLSMLSASFYSLLFGLFMFHYQFHVLYIVAFVLVISGILVYVSISQEEETSPTDQDSTSTKVVISQTNFEELR</sequence>
<dbReference type="PANTHER" id="PTHR14233:SF4">
    <property type="entry name" value="SOLUTE CARRIER FAMILY 35 MEMBER F2"/>
    <property type="match status" value="1"/>
</dbReference>
<comment type="caution">
    <text evidence="9">The sequence shown here is derived from an EMBL/GenBank/DDBJ whole genome shotgun (WGS) entry which is preliminary data.</text>
</comment>
<evidence type="ECO:0000256" key="7">
    <source>
        <dbReference type="ARBA" id="ARBA00037727"/>
    </source>
</evidence>
<evidence type="ECO:0008006" key="11">
    <source>
        <dbReference type="Google" id="ProtNLM"/>
    </source>
</evidence>
<dbReference type="OrthoDB" id="429955at2759"/>
<feature type="transmembrane region" description="Helical" evidence="8">
    <location>
        <begin position="308"/>
        <end position="327"/>
    </location>
</feature>
<organism evidence="9 10">
    <name type="scientific">Pomacea canaliculata</name>
    <name type="common">Golden apple snail</name>
    <dbReference type="NCBI Taxonomy" id="400727"/>
    <lineage>
        <taxon>Eukaryota</taxon>
        <taxon>Metazoa</taxon>
        <taxon>Spiralia</taxon>
        <taxon>Lophotrochozoa</taxon>
        <taxon>Mollusca</taxon>
        <taxon>Gastropoda</taxon>
        <taxon>Caenogastropoda</taxon>
        <taxon>Architaenioglossa</taxon>
        <taxon>Ampullarioidea</taxon>
        <taxon>Ampullariidae</taxon>
        <taxon>Pomacea</taxon>
    </lineage>
</organism>
<evidence type="ECO:0000256" key="5">
    <source>
        <dbReference type="ARBA" id="ARBA00022989"/>
    </source>
</evidence>
<dbReference type="InterPro" id="IPR037185">
    <property type="entry name" value="EmrE-like"/>
</dbReference>
<reference evidence="9 10" key="1">
    <citation type="submission" date="2018-04" db="EMBL/GenBank/DDBJ databases">
        <title>The genome of golden apple snail Pomacea canaliculata provides insight into stress tolerance and invasive adaptation.</title>
        <authorList>
            <person name="Liu C."/>
            <person name="Liu B."/>
            <person name="Ren Y."/>
            <person name="Zhang Y."/>
            <person name="Wang H."/>
            <person name="Li S."/>
            <person name="Jiang F."/>
            <person name="Yin L."/>
            <person name="Zhang G."/>
            <person name="Qian W."/>
            <person name="Fan W."/>
        </authorList>
    </citation>
    <scope>NUCLEOTIDE SEQUENCE [LARGE SCALE GENOMIC DNA]</scope>
    <source>
        <strain evidence="9">SZHN2017</strain>
        <tissue evidence="9">Muscle</tissue>
    </source>
</reference>
<evidence type="ECO:0000256" key="4">
    <source>
        <dbReference type="ARBA" id="ARBA00022692"/>
    </source>
</evidence>
<dbReference type="STRING" id="400727.A0A2T7P6K0"/>
<evidence type="ECO:0000256" key="1">
    <source>
        <dbReference type="ARBA" id="ARBA00004141"/>
    </source>
</evidence>
<evidence type="ECO:0000313" key="10">
    <source>
        <dbReference type="Proteomes" id="UP000245119"/>
    </source>
</evidence>
<keyword evidence="4 8" id="KW-0812">Transmembrane</keyword>
<feature type="transmembrane region" description="Helical" evidence="8">
    <location>
        <begin position="178"/>
        <end position="201"/>
    </location>
</feature>
<keyword evidence="6 8" id="KW-0472">Membrane</keyword>
<evidence type="ECO:0000256" key="6">
    <source>
        <dbReference type="ARBA" id="ARBA00023136"/>
    </source>
</evidence>
<dbReference type="AlphaFoldDB" id="A0A2T7P6K0"/>
<dbReference type="SUPFAM" id="SSF103481">
    <property type="entry name" value="Multidrug resistance efflux transporter EmrE"/>
    <property type="match status" value="2"/>
</dbReference>
<feature type="transmembrane region" description="Helical" evidence="8">
    <location>
        <begin position="89"/>
        <end position="105"/>
    </location>
</feature>
<comment type="subcellular location">
    <subcellularLocation>
        <location evidence="1">Membrane</location>
        <topology evidence="1">Multi-pass membrane protein</topology>
    </subcellularLocation>
</comment>
<keyword evidence="5 8" id="KW-1133">Transmembrane helix</keyword>
<proteinExistence type="inferred from homology"/>
<evidence type="ECO:0000256" key="3">
    <source>
        <dbReference type="ARBA" id="ARBA00022448"/>
    </source>
</evidence>
<evidence type="ECO:0000313" key="9">
    <source>
        <dbReference type="EMBL" id="PVD29055.1"/>
    </source>
</evidence>
<dbReference type="PANTHER" id="PTHR14233">
    <property type="entry name" value="DUF914-RELATED"/>
    <property type="match status" value="1"/>
</dbReference>
<feature type="transmembrane region" description="Helical" evidence="8">
    <location>
        <begin position="55"/>
        <end position="77"/>
    </location>
</feature>
<keyword evidence="10" id="KW-1185">Reference proteome</keyword>
<dbReference type="OMA" id="IQVFHYS"/>
<name>A0A2T7P6K0_POMCA</name>
<dbReference type="Pfam" id="PF06027">
    <property type="entry name" value="SLC35F"/>
    <property type="match status" value="1"/>
</dbReference>
<comment type="function">
    <text evidence="7">Putative solute transporter.</text>
</comment>
<evidence type="ECO:0000256" key="8">
    <source>
        <dbReference type="SAM" id="Phobius"/>
    </source>
</evidence>
<feature type="transmembrane region" description="Helical" evidence="8">
    <location>
        <begin position="333"/>
        <end position="352"/>
    </location>
</feature>
<feature type="transmembrane region" description="Helical" evidence="8">
    <location>
        <begin position="213"/>
        <end position="233"/>
    </location>
</feature>
<dbReference type="InterPro" id="IPR009262">
    <property type="entry name" value="SLC35_F1/F2/F6"/>
</dbReference>
<protein>
    <recommendedName>
        <fullName evidence="11">EamA domain-containing protein</fullName>
    </recommendedName>
</protein>
<dbReference type="GO" id="GO:0016020">
    <property type="term" value="C:membrane"/>
    <property type="evidence" value="ECO:0007669"/>
    <property type="project" value="UniProtKB-SubCell"/>
</dbReference>
<dbReference type="EMBL" id="PZQS01000006">
    <property type="protein sequence ID" value="PVD29055.1"/>
    <property type="molecule type" value="Genomic_DNA"/>
</dbReference>
<dbReference type="InterPro" id="IPR052221">
    <property type="entry name" value="SLC35F_Transporter"/>
</dbReference>
<evidence type="ECO:0000256" key="2">
    <source>
        <dbReference type="ARBA" id="ARBA00007863"/>
    </source>
</evidence>